<protein>
    <recommendedName>
        <fullName evidence="3">Hemolysin-type calcium-binding repeat-containing protein</fullName>
    </recommendedName>
</protein>
<keyword evidence="2" id="KW-1185">Reference proteome</keyword>
<dbReference type="STRING" id="665467.SAMN02982931_04055"/>
<evidence type="ECO:0008006" key="3">
    <source>
        <dbReference type="Google" id="ProtNLM"/>
    </source>
</evidence>
<organism evidence="1 2">
    <name type="scientific">Bauldia litoralis</name>
    <dbReference type="NCBI Taxonomy" id="665467"/>
    <lineage>
        <taxon>Bacteria</taxon>
        <taxon>Pseudomonadati</taxon>
        <taxon>Pseudomonadota</taxon>
        <taxon>Alphaproteobacteria</taxon>
        <taxon>Hyphomicrobiales</taxon>
        <taxon>Kaistiaceae</taxon>
        <taxon>Bauldia</taxon>
    </lineage>
</organism>
<feature type="non-terminal residue" evidence="1">
    <location>
        <position position="1"/>
    </location>
</feature>
<dbReference type="SUPFAM" id="SSF51120">
    <property type="entry name" value="beta-Roll"/>
    <property type="match status" value="1"/>
</dbReference>
<proteinExistence type="predicted"/>
<sequence length="107" mass="11816">FGGDGEDQFSFSTRLKNKWADRIEDFEVGDDTIVLDSAIFDGIGVGALKGKFFNTGKKASDGNDHVLWQKNKGWLRYDADGKGGDDAVKFARLDKHLDISADDFLVV</sequence>
<reference evidence="1 2" key="1">
    <citation type="submission" date="2016-10" db="EMBL/GenBank/DDBJ databases">
        <authorList>
            <person name="de Groot N.N."/>
        </authorList>
    </citation>
    <scope>NUCLEOTIDE SEQUENCE [LARGE SCALE GENOMIC DNA]</scope>
    <source>
        <strain evidence="1 2">ATCC 35022</strain>
    </source>
</reference>
<dbReference type="EMBL" id="FMXQ01000009">
    <property type="protein sequence ID" value="SDB51324.1"/>
    <property type="molecule type" value="Genomic_DNA"/>
</dbReference>
<dbReference type="Proteomes" id="UP000199071">
    <property type="component" value="Unassembled WGS sequence"/>
</dbReference>
<name>A0A1G6E1M6_9HYPH</name>
<evidence type="ECO:0000313" key="1">
    <source>
        <dbReference type="EMBL" id="SDB51324.1"/>
    </source>
</evidence>
<accession>A0A1G6E1M6</accession>
<gene>
    <name evidence="1" type="ORF">SAMN02982931_04055</name>
</gene>
<dbReference type="InterPro" id="IPR011049">
    <property type="entry name" value="Serralysin-like_metalloprot_C"/>
</dbReference>
<evidence type="ECO:0000313" key="2">
    <source>
        <dbReference type="Proteomes" id="UP000199071"/>
    </source>
</evidence>
<dbReference type="Gene3D" id="2.150.10.10">
    <property type="entry name" value="Serralysin-like metalloprotease, C-terminal"/>
    <property type="match status" value="1"/>
</dbReference>
<dbReference type="AlphaFoldDB" id="A0A1G6E1M6"/>